<organism evidence="1 2">
    <name type="scientific">Pistacia atlantica</name>
    <dbReference type="NCBI Taxonomy" id="434234"/>
    <lineage>
        <taxon>Eukaryota</taxon>
        <taxon>Viridiplantae</taxon>
        <taxon>Streptophyta</taxon>
        <taxon>Embryophyta</taxon>
        <taxon>Tracheophyta</taxon>
        <taxon>Spermatophyta</taxon>
        <taxon>Magnoliopsida</taxon>
        <taxon>eudicotyledons</taxon>
        <taxon>Gunneridae</taxon>
        <taxon>Pentapetalae</taxon>
        <taxon>rosids</taxon>
        <taxon>malvids</taxon>
        <taxon>Sapindales</taxon>
        <taxon>Anacardiaceae</taxon>
        <taxon>Pistacia</taxon>
    </lineage>
</organism>
<evidence type="ECO:0000313" key="1">
    <source>
        <dbReference type="EMBL" id="KAJ0082189.1"/>
    </source>
</evidence>
<comment type="caution">
    <text evidence="1">The sequence shown here is derived from an EMBL/GenBank/DDBJ whole genome shotgun (WGS) entry which is preliminary data.</text>
</comment>
<name>A0ACC1A3X1_9ROSI</name>
<gene>
    <name evidence="1" type="ORF">Patl1_10385</name>
</gene>
<sequence length="37" mass="4288">MVVFLKQQWFLPLCFAVLSCFGPLTFAVFPLHPDEVF</sequence>
<keyword evidence="2" id="KW-1185">Reference proteome</keyword>
<dbReference type="EMBL" id="CM047908">
    <property type="protein sequence ID" value="KAJ0082189.1"/>
    <property type="molecule type" value="Genomic_DNA"/>
</dbReference>
<accession>A0ACC1A3X1</accession>
<reference evidence="2" key="1">
    <citation type="journal article" date="2023" name="G3 (Bethesda)">
        <title>Genome assembly and association tests identify interacting loci associated with vigor, precocity, and sex in interspecific pistachio rootstocks.</title>
        <authorList>
            <person name="Palmer W."/>
            <person name="Jacygrad E."/>
            <person name="Sagayaradj S."/>
            <person name="Cavanaugh K."/>
            <person name="Han R."/>
            <person name="Bertier L."/>
            <person name="Beede B."/>
            <person name="Kafkas S."/>
            <person name="Golino D."/>
            <person name="Preece J."/>
            <person name="Michelmore R."/>
        </authorList>
    </citation>
    <scope>NUCLEOTIDE SEQUENCE [LARGE SCALE GENOMIC DNA]</scope>
</reference>
<dbReference type="Proteomes" id="UP001164250">
    <property type="component" value="Chromosome 12"/>
</dbReference>
<evidence type="ECO:0000313" key="2">
    <source>
        <dbReference type="Proteomes" id="UP001164250"/>
    </source>
</evidence>
<proteinExistence type="predicted"/>
<protein>
    <submittedName>
        <fullName evidence="1">Uncharacterized protein</fullName>
    </submittedName>
</protein>